<evidence type="ECO:0000256" key="1">
    <source>
        <dbReference type="SAM" id="MobiDB-lite"/>
    </source>
</evidence>
<dbReference type="EMBL" id="JBBPFD010000021">
    <property type="protein sequence ID" value="KAK7882005.1"/>
    <property type="molecule type" value="Genomic_DNA"/>
</dbReference>
<dbReference type="Proteomes" id="UP001460270">
    <property type="component" value="Unassembled WGS sequence"/>
</dbReference>
<feature type="domain" description="Cdc42 effector-like" evidence="2">
    <location>
        <begin position="59"/>
        <end position="171"/>
    </location>
</feature>
<feature type="compositionally biased region" description="Pro residues" evidence="1">
    <location>
        <begin position="63"/>
        <end position="74"/>
    </location>
</feature>
<keyword evidence="4" id="KW-1185">Reference proteome</keyword>
<accession>A0AAW0MNL9</accession>
<dbReference type="InterPro" id="IPR029273">
    <property type="entry name" value="Cdc42_effect-like"/>
</dbReference>
<reference evidence="4" key="1">
    <citation type="submission" date="2024-04" db="EMBL/GenBank/DDBJ databases">
        <title>Salinicola lusitanus LLJ914,a marine bacterium isolated from the Okinawa Trough.</title>
        <authorList>
            <person name="Li J."/>
        </authorList>
    </citation>
    <scope>NUCLEOTIDE SEQUENCE [LARGE SCALE GENOMIC DNA]</scope>
</reference>
<evidence type="ECO:0000313" key="4">
    <source>
        <dbReference type="Proteomes" id="UP001460270"/>
    </source>
</evidence>
<evidence type="ECO:0000259" key="2">
    <source>
        <dbReference type="Pfam" id="PF14957"/>
    </source>
</evidence>
<evidence type="ECO:0000313" key="3">
    <source>
        <dbReference type="EMBL" id="KAK7882005.1"/>
    </source>
</evidence>
<organism evidence="3 4">
    <name type="scientific">Mugilogobius chulae</name>
    <name type="common">yellowstripe goby</name>
    <dbReference type="NCBI Taxonomy" id="88201"/>
    <lineage>
        <taxon>Eukaryota</taxon>
        <taxon>Metazoa</taxon>
        <taxon>Chordata</taxon>
        <taxon>Craniata</taxon>
        <taxon>Vertebrata</taxon>
        <taxon>Euteleostomi</taxon>
        <taxon>Actinopterygii</taxon>
        <taxon>Neopterygii</taxon>
        <taxon>Teleostei</taxon>
        <taxon>Neoteleostei</taxon>
        <taxon>Acanthomorphata</taxon>
        <taxon>Gobiaria</taxon>
        <taxon>Gobiiformes</taxon>
        <taxon>Gobioidei</taxon>
        <taxon>Gobiidae</taxon>
        <taxon>Gobionellinae</taxon>
        <taxon>Mugilogobius</taxon>
    </lineage>
</organism>
<feature type="region of interest" description="Disordered" evidence="1">
    <location>
        <begin position="103"/>
        <end position="133"/>
    </location>
</feature>
<protein>
    <recommendedName>
        <fullName evidence="2">Cdc42 effector-like domain-containing protein</fullName>
    </recommendedName>
</protein>
<gene>
    <name evidence="3" type="ORF">WMY93_028179</name>
</gene>
<comment type="caution">
    <text evidence="3">The sequence shown here is derived from an EMBL/GenBank/DDBJ whole genome shotgun (WGS) entry which is preliminary data.</text>
</comment>
<name>A0AAW0MNL9_9GOBI</name>
<feature type="region of interest" description="Disordered" evidence="1">
    <location>
        <begin position="45"/>
        <end position="83"/>
    </location>
</feature>
<feature type="compositionally biased region" description="Low complexity" evidence="1">
    <location>
        <begin position="115"/>
        <end position="133"/>
    </location>
</feature>
<dbReference type="AlphaFoldDB" id="A0AAW0MNL9"/>
<sequence>MISPPLGTSGTALTWGCRAWETCLGTWPFFRATWTCCRPPRLSIHTRGPRTPASVDHHLSTPSPGPEEAPPKPPRSTWTRLHSMAPPPVHTWTRLYSTAPPSAHKTSLCRPHTALVPSSNSSSEDSLLDTDGSPVPLSVSKGLPRSESVMTALDLDLGPSIMDDVLRIMERYRGPSLAPEHTDMICANKEFI</sequence>
<dbReference type="Pfam" id="PF14957">
    <property type="entry name" value="BORG_CEP"/>
    <property type="match status" value="1"/>
</dbReference>
<proteinExistence type="predicted"/>